<dbReference type="Pfam" id="PF13240">
    <property type="entry name" value="Zn_Ribbon_1"/>
    <property type="match status" value="1"/>
</dbReference>
<evidence type="ECO:0000259" key="5">
    <source>
        <dbReference type="Pfam" id="PF25155"/>
    </source>
</evidence>
<feature type="domain" description="TcaA 4th" evidence="4">
    <location>
        <begin position="276"/>
        <end position="344"/>
    </location>
</feature>
<dbReference type="InterPro" id="IPR026870">
    <property type="entry name" value="Zinc_ribbon_dom"/>
</dbReference>
<dbReference type="Pfam" id="PF22820">
    <property type="entry name" value="TcaA_3rd_4th"/>
    <property type="match status" value="1"/>
</dbReference>
<feature type="compositionally biased region" description="Polar residues" evidence="1">
    <location>
        <begin position="33"/>
        <end position="64"/>
    </location>
</feature>
<evidence type="ECO:0000313" key="7">
    <source>
        <dbReference type="Proteomes" id="UP000641206"/>
    </source>
</evidence>
<evidence type="ECO:0000259" key="3">
    <source>
        <dbReference type="Pfam" id="PF13240"/>
    </source>
</evidence>
<sequence>MSDFCKECGHPISEGAMFCKNCGAKVNKILSESESQKEQAATNNQTEAQIPASQNKSENSTQHGQEPPKERKPLSKKQKLIFSIVGVLAIAGIGFYIWGNSYYAEEKVVERFVEALVEQDEEELHSLVRMNGNEISEEETKALAQLVGENHRNVNINENRPERVISDGTLFSVEEADEKGMLIFTQYIIELEPQYVSISSDLEGVQTTFNGKEFDISEQTSYSIEYGPIAPGAYEAISTISTDFGDLEKDQTVVLADYYNSSSLEFDVSEVTIYPNLETNLPYDEITFTIDGQPVEIDLTEYSVDIGPILTDGSLTLETNVETPWGAMEMDPIAIDDRYVDVNIDFFNDTIKEDMADSIVQFSEEYIAAIANHDTSNMEYASDYVKDEMEFDFEYSSDELYFEGSLDEIGISFADLEETYTFSDDGPNFEVPVELYVTGALEEGADQEEGALPFLLEIRYQDDKWIAEGLYDSSYTTATEFEIYDGAGEVYEASGSSSDDDEEDDE</sequence>
<feature type="transmembrane region" description="Helical" evidence="2">
    <location>
        <begin position="80"/>
        <end position="99"/>
    </location>
</feature>
<gene>
    <name evidence="6" type="primary">yvbJ</name>
    <name evidence="6" type="ORF">GCM10011346_02250</name>
</gene>
<dbReference type="Pfam" id="PF25155">
    <property type="entry name" value="NTF2_YvbJ"/>
    <property type="match status" value="1"/>
</dbReference>
<keyword evidence="2" id="KW-0472">Membrane</keyword>
<dbReference type="PANTHER" id="PTHR40038">
    <property type="entry name" value="MEMBRANE-ASSOCIATED PROTEIN TCAA"/>
    <property type="match status" value="1"/>
</dbReference>
<evidence type="ECO:0000256" key="2">
    <source>
        <dbReference type="SAM" id="Phobius"/>
    </source>
</evidence>
<dbReference type="EMBL" id="BMLW01000001">
    <property type="protein sequence ID" value="GGP07204.1"/>
    <property type="molecule type" value="Genomic_DNA"/>
</dbReference>
<feature type="region of interest" description="Disordered" evidence="1">
    <location>
        <begin position="33"/>
        <end position="74"/>
    </location>
</feature>
<accession>A0ABQ2NPE5</accession>
<comment type="caution">
    <text evidence="6">The sequence shown here is derived from an EMBL/GenBank/DDBJ whole genome shotgun (WGS) entry which is preliminary data.</text>
</comment>
<proteinExistence type="predicted"/>
<feature type="domain" description="YvbJ-like NTF2-like" evidence="5">
    <location>
        <begin position="356"/>
        <end position="469"/>
    </location>
</feature>
<evidence type="ECO:0000313" key="6">
    <source>
        <dbReference type="EMBL" id="GGP07204.1"/>
    </source>
</evidence>
<dbReference type="RefSeq" id="WP_188732697.1">
    <property type="nucleotide sequence ID" value="NZ_BMLW01000001.1"/>
</dbReference>
<protein>
    <submittedName>
        <fullName evidence="6">Membrane protein YvbJ</fullName>
    </submittedName>
</protein>
<evidence type="ECO:0000256" key="1">
    <source>
        <dbReference type="SAM" id="MobiDB-lite"/>
    </source>
</evidence>
<dbReference type="Proteomes" id="UP000641206">
    <property type="component" value="Unassembled WGS sequence"/>
</dbReference>
<evidence type="ECO:0000259" key="4">
    <source>
        <dbReference type="Pfam" id="PF22820"/>
    </source>
</evidence>
<feature type="domain" description="Zinc-ribbon" evidence="3">
    <location>
        <begin position="4"/>
        <end position="26"/>
    </location>
</feature>
<dbReference type="PANTHER" id="PTHR40038:SF1">
    <property type="entry name" value="MEMBRANE-ASSOCIATED PROTEIN TCAA"/>
    <property type="match status" value="1"/>
</dbReference>
<keyword evidence="2" id="KW-0812">Transmembrane</keyword>
<name>A0ABQ2NPE5_9BACI</name>
<organism evidence="6 7">
    <name type="scientific">Oceanobacillus neutriphilus</name>
    <dbReference type="NCBI Taxonomy" id="531815"/>
    <lineage>
        <taxon>Bacteria</taxon>
        <taxon>Bacillati</taxon>
        <taxon>Bacillota</taxon>
        <taxon>Bacilli</taxon>
        <taxon>Bacillales</taxon>
        <taxon>Bacillaceae</taxon>
        <taxon>Oceanobacillus</taxon>
    </lineage>
</organism>
<reference evidence="7" key="1">
    <citation type="journal article" date="2019" name="Int. J. Syst. Evol. Microbiol.">
        <title>The Global Catalogue of Microorganisms (GCM) 10K type strain sequencing project: providing services to taxonomists for standard genome sequencing and annotation.</title>
        <authorList>
            <consortium name="The Broad Institute Genomics Platform"/>
            <consortium name="The Broad Institute Genome Sequencing Center for Infectious Disease"/>
            <person name="Wu L."/>
            <person name="Ma J."/>
        </authorList>
    </citation>
    <scope>NUCLEOTIDE SEQUENCE [LARGE SCALE GENOMIC DNA]</scope>
    <source>
        <strain evidence="7">CGMCC 1.7693</strain>
    </source>
</reference>
<dbReference type="InterPro" id="IPR056902">
    <property type="entry name" value="NTF2_YvbJ"/>
</dbReference>
<dbReference type="InterPro" id="IPR054530">
    <property type="entry name" value="TcaA_4th"/>
</dbReference>
<keyword evidence="2" id="KW-1133">Transmembrane helix</keyword>
<keyword evidence="7" id="KW-1185">Reference proteome</keyword>